<name>A0ABN2BHF4_9ACTN</name>
<proteinExistence type="predicted"/>
<evidence type="ECO:0000313" key="1">
    <source>
        <dbReference type="EMBL" id="GAA1540678.1"/>
    </source>
</evidence>
<reference evidence="1 2" key="1">
    <citation type="journal article" date="2019" name="Int. J. Syst. Evol. Microbiol.">
        <title>The Global Catalogue of Microorganisms (GCM) 10K type strain sequencing project: providing services to taxonomists for standard genome sequencing and annotation.</title>
        <authorList>
            <consortium name="The Broad Institute Genomics Platform"/>
            <consortium name="The Broad Institute Genome Sequencing Center for Infectious Disease"/>
            <person name="Wu L."/>
            <person name="Ma J."/>
        </authorList>
    </citation>
    <scope>NUCLEOTIDE SEQUENCE [LARGE SCALE GENOMIC DNA]</scope>
    <source>
        <strain evidence="1 2">JCM 15933</strain>
    </source>
</reference>
<dbReference type="EMBL" id="BAAAQD010000016">
    <property type="protein sequence ID" value="GAA1540678.1"/>
    <property type="molecule type" value="Genomic_DNA"/>
</dbReference>
<dbReference type="RefSeq" id="WP_344506789.1">
    <property type="nucleotide sequence ID" value="NZ_BAAAQD010000016.1"/>
</dbReference>
<dbReference type="Proteomes" id="UP001501470">
    <property type="component" value="Unassembled WGS sequence"/>
</dbReference>
<gene>
    <name evidence="1" type="ORF">GCM10009827_070050</name>
</gene>
<evidence type="ECO:0000313" key="2">
    <source>
        <dbReference type="Proteomes" id="UP001501470"/>
    </source>
</evidence>
<sequence>MTIVELPEAPLHAVRLDPHERPVLGPGDPPAPRTGRLAVGLPVVLPLTVDTVDEQTRPFLRARTGSTFHLLTITTSFTHDDGEPFESAWVDISLRRDGGAAGEPPVAWSMRPRTAAEPVPVSRKVTLSPTLKLGVPGANLEAGAGGGTERQVTYTRQDVTLEALNEGTSDPRWVFYRTDALQIRGVHTLCLVADIAAGARDTASIQIGATIRSRRLKVFRYTAAVTDVPAAASVAFG</sequence>
<organism evidence="1 2">
    <name type="scientific">Dactylosporangium maewongense</name>
    <dbReference type="NCBI Taxonomy" id="634393"/>
    <lineage>
        <taxon>Bacteria</taxon>
        <taxon>Bacillati</taxon>
        <taxon>Actinomycetota</taxon>
        <taxon>Actinomycetes</taxon>
        <taxon>Micromonosporales</taxon>
        <taxon>Micromonosporaceae</taxon>
        <taxon>Dactylosporangium</taxon>
    </lineage>
</organism>
<comment type="caution">
    <text evidence="1">The sequence shown here is derived from an EMBL/GenBank/DDBJ whole genome shotgun (WGS) entry which is preliminary data.</text>
</comment>
<keyword evidence="2" id="KW-1185">Reference proteome</keyword>
<protein>
    <submittedName>
        <fullName evidence="1">Uncharacterized protein</fullName>
    </submittedName>
</protein>
<accession>A0ABN2BHF4</accession>